<keyword evidence="2" id="KW-1185">Reference proteome</keyword>
<accession>A0A9D3SUR4</accession>
<gene>
    <name evidence="1" type="ORF">KOW79_003862</name>
</gene>
<organism evidence="1 2">
    <name type="scientific">Hemibagrus wyckioides</name>
    <dbReference type="NCBI Taxonomy" id="337641"/>
    <lineage>
        <taxon>Eukaryota</taxon>
        <taxon>Metazoa</taxon>
        <taxon>Chordata</taxon>
        <taxon>Craniata</taxon>
        <taxon>Vertebrata</taxon>
        <taxon>Euteleostomi</taxon>
        <taxon>Actinopterygii</taxon>
        <taxon>Neopterygii</taxon>
        <taxon>Teleostei</taxon>
        <taxon>Ostariophysi</taxon>
        <taxon>Siluriformes</taxon>
        <taxon>Bagridae</taxon>
        <taxon>Hemibagrus</taxon>
    </lineage>
</organism>
<dbReference type="AlphaFoldDB" id="A0A9D3SUR4"/>
<dbReference type="Proteomes" id="UP000824219">
    <property type="component" value="Linkage Group LG05"/>
</dbReference>
<evidence type="ECO:0000313" key="2">
    <source>
        <dbReference type="Proteomes" id="UP000824219"/>
    </source>
</evidence>
<protein>
    <submittedName>
        <fullName evidence="1">Uncharacterized protein</fullName>
    </submittedName>
</protein>
<evidence type="ECO:0000313" key="1">
    <source>
        <dbReference type="EMBL" id="KAG7332028.1"/>
    </source>
</evidence>
<dbReference type="EMBL" id="JAHKSW010000005">
    <property type="protein sequence ID" value="KAG7332028.1"/>
    <property type="molecule type" value="Genomic_DNA"/>
</dbReference>
<comment type="caution">
    <text evidence="1">The sequence shown here is derived from an EMBL/GenBank/DDBJ whole genome shotgun (WGS) entry which is preliminary data.</text>
</comment>
<name>A0A9D3SUR4_9TELE</name>
<sequence length="80" mass="9381">MEVLVRCKDRCQKKVDKILRCFFGFISGTLAQEWTLRFGQLLIMGSVIATLSFEARRRFSRPSFLSECRHGMARYQRSDT</sequence>
<reference evidence="1 2" key="1">
    <citation type="submission" date="2021-06" db="EMBL/GenBank/DDBJ databases">
        <title>Chromosome-level genome assembly of the red-tail catfish (Hemibagrus wyckioides).</title>
        <authorList>
            <person name="Shao F."/>
        </authorList>
    </citation>
    <scope>NUCLEOTIDE SEQUENCE [LARGE SCALE GENOMIC DNA]</scope>
    <source>
        <strain evidence="1">EC202008001</strain>
        <tissue evidence="1">Blood</tissue>
    </source>
</reference>
<proteinExistence type="predicted"/>